<evidence type="ECO:0000313" key="2">
    <source>
        <dbReference type="Proteomes" id="UP000238071"/>
    </source>
</evidence>
<organism evidence="1 2">
    <name type="scientific">Methylobacter tundripaludum</name>
    <dbReference type="NCBI Taxonomy" id="173365"/>
    <lineage>
        <taxon>Bacteria</taxon>
        <taxon>Pseudomonadati</taxon>
        <taxon>Pseudomonadota</taxon>
        <taxon>Gammaproteobacteria</taxon>
        <taxon>Methylococcales</taxon>
        <taxon>Methylococcaceae</taxon>
        <taxon>Methylobacter</taxon>
    </lineage>
</organism>
<dbReference type="Proteomes" id="UP000238071">
    <property type="component" value="Unassembled WGS sequence"/>
</dbReference>
<dbReference type="RefSeq" id="WP_104423148.1">
    <property type="nucleotide sequence ID" value="NZ_PTIY01000004.1"/>
</dbReference>
<dbReference type="NCBIfam" id="TIGR02574">
    <property type="entry name" value="stabl_TIGR02574"/>
    <property type="match status" value="1"/>
</dbReference>
<comment type="caution">
    <text evidence="1">The sequence shown here is derived from an EMBL/GenBank/DDBJ whole genome shotgun (WGS) entry which is preliminary data.</text>
</comment>
<protein>
    <submittedName>
        <fullName evidence="1">Putative addiction module component (TIGR02574 family)</fullName>
    </submittedName>
</protein>
<gene>
    <name evidence="1" type="ORF">B0F88_104149</name>
</gene>
<dbReference type="OrthoDB" id="8912983at2"/>
<evidence type="ECO:0000313" key="1">
    <source>
        <dbReference type="EMBL" id="PPK72355.1"/>
    </source>
</evidence>
<dbReference type="Pfam" id="PF09720">
    <property type="entry name" value="Unstab_antitox"/>
    <property type="match status" value="1"/>
</dbReference>
<reference evidence="1 2" key="1">
    <citation type="submission" date="2018-02" db="EMBL/GenBank/DDBJ databases">
        <title>Subsurface microbial communities from deep shales in Ohio and West Virginia, USA.</title>
        <authorList>
            <person name="Wrighton K."/>
        </authorList>
    </citation>
    <scope>NUCLEOTIDE SEQUENCE [LARGE SCALE GENOMIC DNA]</scope>
    <source>
        <strain evidence="1 2">OWC-G53F</strain>
    </source>
</reference>
<dbReference type="InterPro" id="IPR013406">
    <property type="entry name" value="CHP02574_addiction_mod"/>
</dbReference>
<accession>A0A2S6H4E8</accession>
<dbReference type="AlphaFoldDB" id="A0A2S6H4E8"/>
<dbReference type="EMBL" id="PTIY01000004">
    <property type="protein sequence ID" value="PPK72355.1"/>
    <property type="molecule type" value="Genomic_DNA"/>
</dbReference>
<name>A0A2S6H4E8_9GAMM</name>
<sequence>MSALLIELEKQACSLLPEERAHLAEVLLESLHDSPLSEIETEWEREIEKRVAAFDKGELQTYPAEDVFAEARRITQ</sequence>
<keyword evidence="2" id="KW-1185">Reference proteome</keyword>
<proteinExistence type="predicted"/>